<dbReference type="Proteomes" id="UP000327013">
    <property type="component" value="Unassembled WGS sequence"/>
</dbReference>
<dbReference type="SMART" id="SM00248">
    <property type="entry name" value="ANK"/>
    <property type="match status" value="3"/>
</dbReference>
<reference evidence="6 7" key="1">
    <citation type="submission" date="2019-06" db="EMBL/GenBank/DDBJ databases">
        <title>A chromosomal-level reference genome of Carpinus fangiana (Coryloideae, Betulaceae).</title>
        <authorList>
            <person name="Yang X."/>
            <person name="Wang Z."/>
            <person name="Zhang L."/>
            <person name="Hao G."/>
            <person name="Liu J."/>
            <person name="Yang Y."/>
        </authorList>
    </citation>
    <scope>NUCLEOTIDE SEQUENCE [LARGE SCALE GENOMIC DNA]</scope>
    <source>
        <strain evidence="6">Cfa_2016G</strain>
        <tissue evidence="6">Leaf</tissue>
    </source>
</reference>
<sequence length="294" mass="31866">MNSRSRSPSGVIDRRREQNRLSQRRRRERQRQHRLSVSGLSPTEMQAGLISTDATPHSMPSPQAQADSVGVAALLDVTIPAHMWVDPTRTAANSASTEQSNARIASTNTNRLMGLDDFLGMMSPGLSESPSQLVTVADTTQWECTLSSNNTAVRNDFYVGAASGVDERNSSVDFLENAPNPPWSGAESQSVFVDRHASSQSQERGLHRAAEIGSGSMVSMLLRNGVDGELLNDKGFTSLHIATQTRRRSVVVVLLQHGVNVNQKSKLGQTALDIAIESRDENVAQLLLDHGATV</sequence>
<protein>
    <recommendedName>
        <fullName evidence="5">BZIP domain-containing protein</fullName>
    </recommendedName>
</protein>
<dbReference type="PROSITE" id="PS50297">
    <property type="entry name" value="ANK_REP_REGION"/>
    <property type="match status" value="2"/>
</dbReference>
<dbReference type="PANTHER" id="PTHR24198:SF165">
    <property type="entry name" value="ANKYRIN REPEAT-CONTAINING PROTEIN-RELATED"/>
    <property type="match status" value="1"/>
</dbReference>
<evidence type="ECO:0000256" key="2">
    <source>
        <dbReference type="ARBA" id="ARBA00023043"/>
    </source>
</evidence>
<dbReference type="Gene3D" id="1.25.40.20">
    <property type="entry name" value="Ankyrin repeat-containing domain"/>
    <property type="match status" value="1"/>
</dbReference>
<evidence type="ECO:0000256" key="3">
    <source>
        <dbReference type="PROSITE-ProRule" id="PRU00023"/>
    </source>
</evidence>
<evidence type="ECO:0000313" key="6">
    <source>
        <dbReference type="EMBL" id="KAB8346208.1"/>
    </source>
</evidence>
<keyword evidence="1" id="KW-0677">Repeat</keyword>
<evidence type="ECO:0000259" key="5">
    <source>
        <dbReference type="PROSITE" id="PS00036"/>
    </source>
</evidence>
<proteinExistence type="predicted"/>
<dbReference type="EMBL" id="VIBQ01000013">
    <property type="protein sequence ID" value="KAB8346208.1"/>
    <property type="molecule type" value="Genomic_DNA"/>
</dbReference>
<feature type="domain" description="BZIP" evidence="5">
    <location>
        <begin position="14"/>
        <end position="29"/>
    </location>
</feature>
<feature type="compositionally biased region" description="Basic residues" evidence="4">
    <location>
        <begin position="22"/>
        <end position="34"/>
    </location>
</feature>
<feature type="repeat" description="ANK" evidence="3">
    <location>
        <begin position="267"/>
        <end position="294"/>
    </location>
</feature>
<dbReference type="InterPro" id="IPR004827">
    <property type="entry name" value="bZIP"/>
</dbReference>
<dbReference type="Pfam" id="PF12796">
    <property type="entry name" value="Ank_2"/>
    <property type="match status" value="1"/>
</dbReference>
<organism evidence="6 7">
    <name type="scientific">Carpinus fangiana</name>
    <dbReference type="NCBI Taxonomy" id="176857"/>
    <lineage>
        <taxon>Eukaryota</taxon>
        <taxon>Viridiplantae</taxon>
        <taxon>Streptophyta</taxon>
        <taxon>Embryophyta</taxon>
        <taxon>Tracheophyta</taxon>
        <taxon>Spermatophyta</taxon>
        <taxon>Magnoliopsida</taxon>
        <taxon>eudicotyledons</taxon>
        <taxon>Gunneridae</taxon>
        <taxon>Pentapetalae</taxon>
        <taxon>rosids</taxon>
        <taxon>fabids</taxon>
        <taxon>Fagales</taxon>
        <taxon>Betulaceae</taxon>
        <taxon>Carpinus</taxon>
    </lineage>
</organism>
<keyword evidence="2 3" id="KW-0040">ANK repeat</keyword>
<dbReference type="PANTHER" id="PTHR24198">
    <property type="entry name" value="ANKYRIN REPEAT AND PROTEIN KINASE DOMAIN-CONTAINING PROTEIN"/>
    <property type="match status" value="1"/>
</dbReference>
<gene>
    <name evidence="6" type="ORF">FH972_023253</name>
</gene>
<dbReference type="PROSITE" id="PS50088">
    <property type="entry name" value="ANK_REPEAT"/>
    <property type="match status" value="2"/>
</dbReference>
<dbReference type="AlphaFoldDB" id="A0A5N6KVA1"/>
<evidence type="ECO:0000256" key="4">
    <source>
        <dbReference type="SAM" id="MobiDB-lite"/>
    </source>
</evidence>
<accession>A0A5N6KVA1</accession>
<comment type="caution">
    <text evidence="6">The sequence shown here is derived from an EMBL/GenBank/DDBJ whole genome shotgun (WGS) entry which is preliminary data.</text>
</comment>
<keyword evidence="7" id="KW-1185">Reference proteome</keyword>
<feature type="region of interest" description="Disordered" evidence="4">
    <location>
        <begin position="1"/>
        <end position="45"/>
    </location>
</feature>
<dbReference type="GO" id="GO:0003700">
    <property type="term" value="F:DNA-binding transcription factor activity"/>
    <property type="evidence" value="ECO:0007669"/>
    <property type="project" value="InterPro"/>
</dbReference>
<name>A0A5N6KVA1_9ROSI</name>
<dbReference type="SUPFAM" id="SSF48403">
    <property type="entry name" value="Ankyrin repeat"/>
    <property type="match status" value="1"/>
</dbReference>
<dbReference type="InterPro" id="IPR036770">
    <property type="entry name" value="Ankyrin_rpt-contain_sf"/>
</dbReference>
<dbReference type="PROSITE" id="PS00036">
    <property type="entry name" value="BZIP_BASIC"/>
    <property type="match status" value="1"/>
</dbReference>
<feature type="repeat" description="ANK" evidence="3">
    <location>
        <begin position="234"/>
        <end position="266"/>
    </location>
</feature>
<evidence type="ECO:0000313" key="7">
    <source>
        <dbReference type="Proteomes" id="UP000327013"/>
    </source>
</evidence>
<dbReference type="OrthoDB" id="194358at2759"/>
<dbReference type="InterPro" id="IPR002110">
    <property type="entry name" value="Ankyrin_rpt"/>
</dbReference>
<evidence type="ECO:0000256" key="1">
    <source>
        <dbReference type="ARBA" id="ARBA00022737"/>
    </source>
</evidence>